<feature type="chain" id="PRO_5022091547" evidence="1">
    <location>
        <begin position="23"/>
        <end position="212"/>
    </location>
</feature>
<reference evidence="2 3" key="1">
    <citation type="journal article" date="2013" name="Stand. Genomic Sci.">
        <title>Genomic Encyclopedia of Type Strains, Phase I: The one thousand microbial genomes (KMG-I) project.</title>
        <authorList>
            <person name="Kyrpides N.C."/>
            <person name="Woyke T."/>
            <person name="Eisen J.A."/>
            <person name="Garrity G."/>
            <person name="Lilburn T.G."/>
            <person name="Beck B.J."/>
            <person name="Whitman W.B."/>
            <person name="Hugenholtz P."/>
            <person name="Klenk H.P."/>
        </authorList>
    </citation>
    <scope>NUCLEOTIDE SEQUENCE [LARGE SCALE GENOMIC DNA]</scope>
    <source>
        <strain evidence="2 3">DSM 13484</strain>
    </source>
</reference>
<gene>
    <name evidence="2" type="ORF">LX66_1088</name>
</gene>
<keyword evidence="3" id="KW-1185">Reference proteome</keyword>
<accession>A0A562TDX3</accession>
<dbReference type="Proteomes" id="UP000316778">
    <property type="component" value="Unassembled WGS sequence"/>
</dbReference>
<evidence type="ECO:0000313" key="3">
    <source>
        <dbReference type="Proteomes" id="UP000316778"/>
    </source>
</evidence>
<organism evidence="2 3">
    <name type="scientific">Chitinophaga japonensis</name>
    <name type="common">Flexibacter japonensis</name>
    <dbReference type="NCBI Taxonomy" id="104662"/>
    <lineage>
        <taxon>Bacteria</taxon>
        <taxon>Pseudomonadati</taxon>
        <taxon>Bacteroidota</taxon>
        <taxon>Chitinophagia</taxon>
        <taxon>Chitinophagales</taxon>
        <taxon>Chitinophagaceae</taxon>
        <taxon>Chitinophaga</taxon>
    </lineage>
</organism>
<evidence type="ECO:0000256" key="1">
    <source>
        <dbReference type="SAM" id="SignalP"/>
    </source>
</evidence>
<keyword evidence="1" id="KW-0732">Signal</keyword>
<sequence length="212" mass="24524">MCRRLLLIIGCCLLLGPVDAPAQDTADFSTVADFIFNTQHYRKGIYKTFREFQLNSPGEQGELVIKNRSSAAQIYLLASRNELHVRDSSGQERKVKDYWGFSDGQYVYIRDNGLNRLQEIGYYCLYEIHAVAAMPMANPNAITFNNVPPPSRKKKVINILTGQVYDLTVYNLKKYILPQDKALLASFLEDRGKRERMEYYIHWFNQRNTPVL</sequence>
<dbReference type="AlphaFoldDB" id="A0A562TDX3"/>
<dbReference type="EMBL" id="VLLG01000002">
    <property type="protein sequence ID" value="TWI91712.1"/>
    <property type="molecule type" value="Genomic_DNA"/>
</dbReference>
<dbReference type="RefSeq" id="WP_145710852.1">
    <property type="nucleotide sequence ID" value="NZ_BAAAFY010000001.1"/>
</dbReference>
<proteinExistence type="predicted"/>
<feature type="signal peptide" evidence="1">
    <location>
        <begin position="1"/>
        <end position="22"/>
    </location>
</feature>
<comment type="caution">
    <text evidence="2">The sequence shown here is derived from an EMBL/GenBank/DDBJ whole genome shotgun (WGS) entry which is preliminary data.</text>
</comment>
<protein>
    <submittedName>
        <fullName evidence="2">Uncharacterized protein</fullName>
    </submittedName>
</protein>
<dbReference type="OrthoDB" id="663116at2"/>
<name>A0A562TDX3_CHIJA</name>
<evidence type="ECO:0000313" key="2">
    <source>
        <dbReference type="EMBL" id="TWI91712.1"/>
    </source>
</evidence>